<feature type="transmembrane region" description="Helical" evidence="2">
    <location>
        <begin position="429"/>
        <end position="447"/>
    </location>
</feature>
<keyword evidence="5" id="KW-1185">Reference proteome</keyword>
<dbReference type="EMBL" id="SDRB02004384">
    <property type="protein sequence ID" value="THG15924.1"/>
    <property type="molecule type" value="Genomic_DNA"/>
</dbReference>
<keyword evidence="2" id="KW-0472">Membrane</keyword>
<evidence type="ECO:0000313" key="5">
    <source>
        <dbReference type="Proteomes" id="UP000306102"/>
    </source>
</evidence>
<accession>A0A4S4EIP5</accession>
<feature type="transmembrane region" description="Helical" evidence="2">
    <location>
        <begin position="56"/>
        <end position="82"/>
    </location>
</feature>
<dbReference type="Pfam" id="PF04784">
    <property type="entry name" value="DUF547"/>
    <property type="match status" value="1"/>
</dbReference>
<organism evidence="4 5">
    <name type="scientific">Camellia sinensis var. sinensis</name>
    <name type="common">China tea</name>
    <dbReference type="NCBI Taxonomy" id="542762"/>
    <lineage>
        <taxon>Eukaryota</taxon>
        <taxon>Viridiplantae</taxon>
        <taxon>Streptophyta</taxon>
        <taxon>Embryophyta</taxon>
        <taxon>Tracheophyta</taxon>
        <taxon>Spermatophyta</taxon>
        <taxon>Magnoliopsida</taxon>
        <taxon>eudicotyledons</taxon>
        <taxon>Gunneridae</taxon>
        <taxon>Pentapetalae</taxon>
        <taxon>asterids</taxon>
        <taxon>Ericales</taxon>
        <taxon>Theaceae</taxon>
        <taxon>Camellia</taxon>
    </lineage>
</organism>
<dbReference type="PANTHER" id="PTHR23054">
    <property type="entry name" value="TERNARY COMPLEX FACTOR MIP1, LEUCINE-ZIPPER-RELATED"/>
    <property type="match status" value="1"/>
</dbReference>
<name>A0A4S4EIP5_CAMSN</name>
<sequence length="638" mass="70821">MKRGRASGGPRVGLRRCCGARVDDDVGRNKRKSNCAAERLYRGGFYINLHNKRKDAVVLLLLLLLTMVCCCPPMCLTCHLAGCLPTLSTLSGTISSARTMPPLAFGLLPLFHQLGTVLLFSFYRPLYIMAKFYANINHALQLESTFSDQSTFCWESEKAPGFSSIASNSSYVAPMMKPSAELMGEIASLEIEIMHLECYLLSLYRTAFEQHLPTLMKSNGPYLLYNSGSPMKVIADQSCYKIEPDTWKGGRASHSQTSPPCGLPGFDNLSHAAPPKTSSDQKSADPGHRSLADHFGASCIDEALYTPDRLSEDIVKCMSSIYCRLANPTSTHAGFSVSSTSSLSSSSIFSPRNVSDSWSPHCNGEATGLGQFQGFKGESIPYAAMIEVSKICLDDNSFNYAARMLQKLRSLVKSLEKIDPRKMKREEKLAFWINIHNALVMHAYLAYGTHTHVRSTSILKAVYNVGGHCINAYIIQSSILGIRSHHSLPWLQALLYAGKKYKMGSTRHVYAIEYPEPLVHFALCSGAYSDPAVRVYTASSVFHDLKLAKEEFVQASVYIYKEKKISLPKMLYYFAKDMSLDVAGLLKEVNGCLTDEAQQKAIIKCLKGRPDKHIHWLPQSSTFRYIIHRELAEGIISD</sequence>
<dbReference type="STRING" id="542762.A0A4S4EIP5"/>
<comment type="caution">
    <text evidence="4">The sequence shown here is derived from an EMBL/GenBank/DDBJ whole genome shotgun (WGS) entry which is preliminary data.</text>
</comment>
<dbReference type="InterPro" id="IPR006869">
    <property type="entry name" value="DUF547"/>
</dbReference>
<gene>
    <name evidence="4" type="ORF">TEA_008959</name>
</gene>
<evidence type="ECO:0000256" key="1">
    <source>
        <dbReference type="SAM" id="MobiDB-lite"/>
    </source>
</evidence>
<evidence type="ECO:0000259" key="3">
    <source>
        <dbReference type="Pfam" id="PF04784"/>
    </source>
</evidence>
<feature type="region of interest" description="Disordered" evidence="1">
    <location>
        <begin position="250"/>
        <end position="288"/>
    </location>
</feature>
<keyword evidence="2" id="KW-1133">Transmembrane helix</keyword>
<dbReference type="PANTHER" id="PTHR23054:SF15">
    <property type="entry name" value="OS08G0515700 PROTEIN"/>
    <property type="match status" value="1"/>
</dbReference>
<dbReference type="Proteomes" id="UP000306102">
    <property type="component" value="Unassembled WGS sequence"/>
</dbReference>
<keyword evidence="2" id="KW-0812">Transmembrane</keyword>
<feature type="transmembrane region" description="Helical" evidence="2">
    <location>
        <begin position="102"/>
        <end position="123"/>
    </location>
</feature>
<reference evidence="4 5" key="1">
    <citation type="journal article" date="2018" name="Proc. Natl. Acad. Sci. U.S.A.">
        <title>Draft genome sequence of Camellia sinensis var. sinensis provides insights into the evolution of the tea genome and tea quality.</title>
        <authorList>
            <person name="Wei C."/>
            <person name="Yang H."/>
            <person name="Wang S."/>
            <person name="Zhao J."/>
            <person name="Liu C."/>
            <person name="Gao L."/>
            <person name="Xia E."/>
            <person name="Lu Y."/>
            <person name="Tai Y."/>
            <person name="She G."/>
            <person name="Sun J."/>
            <person name="Cao H."/>
            <person name="Tong W."/>
            <person name="Gao Q."/>
            <person name="Li Y."/>
            <person name="Deng W."/>
            <person name="Jiang X."/>
            <person name="Wang W."/>
            <person name="Chen Q."/>
            <person name="Zhang S."/>
            <person name="Li H."/>
            <person name="Wu J."/>
            <person name="Wang P."/>
            <person name="Li P."/>
            <person name="Shi C."/>
            <person name="Zheng F."/>
            <person name="Jian J."/>
            <person name="Huang B."/>
            <person name="Shan D."/>
            <person name="Shi M."/>
            <person name="Fang C."/>
            <person name="Yue Y."/>
            <person name="Li F."/>
            <person name="Li D."/>
            <person name="Wei S."/>
            <person name="Han B."/>
            <person name="Jiang C."/>
            <person name="Yin Y."/>
            <person name="Xia T."/>
            <person name="Zhang Z."/>
            <person name="Bennetzen J.L."/>
            <person name="Zhao S."/>
            <person name="Wan X."/>
        </authorList>
    </citation>
    <scope>NUCLEOTIDE SEQUENCE [LARGE SCALE GENOMIC DNA]</scope>
    <source>
        <strain evidence="5">cv. Shuchazao</strain>
        <tissue evidence="4">Leaf</tissue>
    </source>
</reference>
<protein>
    <recommendedName>
        <fullName evidence="3">DUF547 domain-containing protein</fullName>
    </recommendedName>
</protein>
<evidence type="ECO:0000256" key="2">
    <source>
        <dbReference type="SAM" id="Phobius"/>
    </source>
</evidence>
<dbReference type="AlphaFoldDB" id="A0A4S4EIP5"/>
<proteinExistence type="predicted"/>
<evidence type="ECO:0000313" key="4">
    <source>
        <dbReference type="EMBL" id="THG15924.1"/>
    </source>
</evidence>
<feature type="domain" description="DUF547" evidence="3">
    <location>
        <begin position="421"/>
        <end position="553"/>
    </location>
</feature>